<evidence type="ECO:0000313" key="2">
    <source>
        <dbReference type="EMBL" id="EFC90391.1"/>
    </source>
</evidence>
<dbReference type="PaxDb" id="469381-Dpep_0359"/>
<reference evidence="2 3" key="1">
    <citation type="journal article" date="2010" name="Stand. Genomic Sci.">
        <title>Permanent draft genome sequence of Dethiosulfovibrio peptidovorans type strain (SEBR 4207).</title>
        <authorList>
            <person name="Labutti K."/>
            <person name="Mayilraj S."/>
            <person name="Clum A."/>
            <person name="Lucas S."/>
            <person name="Glavina Del Rio T."/>
            <person name="Nolan M."/>
            <person name="Tice H."/>
            <person name="Cheng J.F."/>
            <person name="Pitluck S."/>
            <person name="Liolios K."/>
            <person name="Ivanova N."/>
            <person name="Mavromatis K."/>
            <person name="Mikhailova N."/>
            <person name="Pati A."/>
            <person name="Goodwin L."/>
            <person name="Chen A."/>
            <person name="Palaniappan K."/>
            <person name="Land M."/>
            <person name="Hauser L."/>
            <person name="Chang Y.J."/>
            <person name="Jeffries C.D."/>
            <person name="Rohde M."/>
            <person name="Spring S."/>
            <person name="Goker M."/>
            <person name="Woyke T."/>
            <person name="Bristow J."/>
            <person name="Eisen J.A."/>
            <person name="Markowitz V."/>
            <person name="Hugenholtz P."/>
            <person name="Kyrpides N.C."/>
            <person name="Klenk H.P."/>
            <person name="Lapidus A."/>
        </authorList>
    </citation>
    <scope>NUCLEOTIDE SEQUENCE [LARGE SCALE GENOMIC DNA]</scope>
    <source>
        <strain evidence="2 3">DSM 11002</strain>
    </source>
</reference>
<sequence length="77" mass="9286">MNFTERELWEIEDKLESALNSRAMARYIVDCVRERDEMEDALDEMYSEIRDIKDSLRRIDFAKVEIPSRPRESAVFR</sequence>
<gene>
    <name evidence="2" type="ORF">Dpep_0359</name>
</gene>
<dbReference type="Proteomes" id="UP000006427">
    <property type="component" value="Unassembled WGS sequence"/>
</dbReference>
<dbReference type="EMBL" id="ABTR02000001">
    <property type="protein sequence ID" value="EFC90391.1"/>
    <property type="molecule type" value="Genomic_DNA"/>
</dbReference>
<dbReference type="AlphaFoldDB" id="D2Z3T5"/>
<name>D2Z3T5_9BACT</name>
<keyword evidence="3" id="KW-1185">Reference proteome</keyword>
<evidence type="ECO:0000313" key="3">
    <source>
        <dbReference type="Proteomes" id="UP000006427"/>
    </source>
</evidence>
<protein>
    <submittedName>
        <fullName evidence="2">Uncharacterized protein</fullName>
    </submittedName>
</protein>
<feature type="coiled-coil region" evidence="1">
    <location>
        <begin position="1"/>
        <end position="55"/>
    </location>
</feature>
<keyword evidence="1" id="KW-0175">Coiled coil</keyword>
<dbReference type="STRING" id="469381.Dpep_0359"/>
<proteinExistence type="predicted"/>
<accession>D2Z3T5</accession>
<dbReference type="RefSeq" id="WP_005659060.1">
    <property type="nucleotide sequence ID" value="NZ_ABTR02000001.1"/>
</dbReference>
<organism evidence="2 3">
    <name type="scientific">Dethiosulfovibrio peptidovorans DSM 11002</name>
    <dbReference type="NCBI Taxonomy" id="469381"/>
    <lineage>
        <taxon>Bacteria</taxon>
        <taxon>Thermotogati</taxon>
        <taxon>Synergistota</taxon>
        <taxon>Synergistia</taxon>
        <taxon>Synergistales</taxon>
        <taxon>Dethiosulfovibrionaceae</taxon>
        <taxon>Dethiosulfovibrio</taxon>
    </lineage>
</organism>
<comment type="caution">
    <text evidence="2">The sequence shown here is derived from an EMBL/GenBank/DDBJ whole genome shotgun (WGS) entry which is preliminary data.</text>
</comment>
<evidence type="ECO:0000256" key="1">
    <source>
        <dbReference type="SAM" id="Coils"/>
    </source>
</evidence>